<dbReference type="EMBL" id="RQJO01000008">
    <property type="protein sequence ID" value="RRB04375.1"/>
    <property type="molecule type" value="Genomic_DNA"/>
</dbReference>
<evidence type="ECO:0000313" key="3">
    <source>
        <dbReference type="Proteomes" id="UP000271925"/>
    </source>
</evidence>
<comment type="caution">
    <text evidence="2">The sequence shown here is derived from an EMBL/GenBank/DDBJ whole genome shotgun (WGS) entry which is preliminary data.</text>
</comment>
<reference evidence="2 3" key="1">
    <citation type="submission" date="2018-11" db="EMBL/GenBank/DDBJ databases">
        <authorList>
            <person name="Zhou Z."/>
            <person name="Wang G."/>
        </authorList>
    </citation>
    <scope>NUCLEOTIDE SEQUENCE [LARGE SCALE GENOMIC DNA]</scope>
    <source>
        <strain evidence="2 3">KCTC52004</strain>
    </source>
</reference>
<dbReference type="SMART" id="SM00871">
    <property type="entry name" value="AraC_E_bind"/>
    <property type="match status" value="1"/>
</dbReference>
<dbReference type="InterPro" id="IPR053182">
    <property type="entry name" value="YobU-like_regulator"/>
</dbReference>
<dbReference type="Proteomes" id="UP000271925">
    <property type="component" value="Unassembled WGS sequence"/>
</dbReference>
<keyword evidence="3" id="KW-1185">Reference proteome</keyword>
<dbReference type="AlphaFoldDB" id="A0A3P1BTD3"/>
<dbReference type="InterPro" id="IPR029442">
    <property type="entry name" value="GyrI-like"/>
</dbReference>
<dbReference type="SUPFAM" id="SSF55136">
    <property type="entry name" value="Probable bacterial effector-binding domain"/>
    <property type="match status" value="1"/>
</dbReference>
<dbReference type="PANTHER" id="PTHR36444:SF2">
    <property type="entry name" value="TRANSCRIPTIONAL REGULATOR PROTEIN YOBU-RELATED"/>
    <property type="match status" value="1"/>
</dbReference>
<dbReference type="InterPro" id="IPR010499">
    <property type="entry name" value="AraC_E-bd"/>
</dbReference>
<evidence type="ECO:0000259" key="1">
    <source>
        <dbReference type="SMART" id="SM00871"/>
    </source>
</evidence>
<dbReference type="Pfam" id="PF06445">
    <property type="entry name" value="GyrI-like"/>
    <property type="match status" value="1"/>
</dbReference>
<sequence>MHPRIEQVPEKKLVGKRLKMSLTNDKTGELWRSFMPRRKEISNAVTTDLFCLQVYEKPLDYSTFNPVTEFEKWAAVEVADFETIPAEMEAFTLPGGLYAVFRYQGASSEFADTFHFIFGDWLPNSEYVVDNRPHFEIMGYNYKNNDPASEEEIWVPIKPKEEHQFPVPLIDVTPASRAGRSF</sequence>
<dbReference type="RefSeq" id="WP_124875035.1">
    <property type="nucleotide sequence ID" value="NZ_RQJO01000008.1"/>
</dbReference>
<evidence type="ECO:0000313" key="2">
    <source>
        <dbReference type="EMBL" id="RRB04375.1"/>
    </source>
</evidence>
<accession>A0A3P1BTD3</accession>
<dbReference type="InterPro" id="IPR011256">
    <property type="entry name" value="Reg_factor_effector_dom_sf"/>
</dbReference>
<protein>
    <submittedName>
        <fullName evidence="2">AraC family transcriptional regulator</fullName>
    </submittedName>
</protein>
<feature type="domain" description="AraC effector-binding" evidence="1">
    <location>
        <begin position="1"/>
        <end position="158"/>
    </location>
</feature>
<gene>
    <name evidence="2" type="ORF">EHT25_12790</name>
</gene>
<dbReference type="Gene3D" id="3.20.80.10">
    <property type="entry name" value="Regulatory factor, effector binding domain"/>
    <property type="match status" value="1"/>
</dbReference>
<dbReference type="PANTHER" id="PTHR36444">
    <property type="entry name" value="TRANSCRIPTIONAL REGULATOR PROTEIN YOBU-RELATED"/>
    <property type="match status" value="1"/>
</dbReference>
<organism evidence="2 3">
    <name type="scientific">Larkinella rosea</name>
    <dbReference type="NCBI Taxonomy" id="2025312"/>
    <lineage>
        <taxon>Bacteria</taxon>
        <taxon>Pseudomonadati</taxon>
        <taxon>Bacteroidota</taxon>
        <taxon>Cytophagia</taxon>
        <taxon>Cytophagales</taxon>
        <taxon>Spirosomataceae</taxon>
        <taxon>Larkinella</taxon>
    </lineage>
</organism>
<dbReference type="OrthoDB" id="8560232at2"/>
<name>A0A3P1BTD3_9BACT</name>
<proteinExistence type="predicted"/>